<dbReference type="EnsemblMetazoa" id="XM_016916583">
    <property type="protein sequence ID" value="XP_016772072"/>
    <property type="gene ID" value="LOC410589"/>
</dbReference>
<sequence length="898" mass="100648">MAERSSVRRQFRNRGPRVFSVSRIGRRVYKLRQENLFEDSKSVQERSGWTNNDERGMDHVQQGTIELFPSRRISFLLRRNSRRGLSSRGKNRLCDVYHAHEKEGKIEEIRNGIAGSAICAFNMSAITASFNGPFKHQENSGAAWERRPVSHHNRQRCGSFANVAPHQIIDNQRYQLMDDAVQSTTLEPLHTALLERFTLIALDVTPTKLHRSVTVLYVATDVGLLKKISVLPRTQETCIVEVWGPLPSTPITLQFLKDTQSLYVGTEFGLLRIPAAQCHRHRTRQSCLNAQEPYCGWNEHLMKCAPAPKQNHLANHWHQEVTKCPVLTDPVDGGWSAWSSWSPCQHGTAEHSHSHSHSHLHSEHAEAPADICQCQTRDCNNPPPQHGGAPCTGARVRVTNCTVHGEWTAWSAWSACSQTCGFAMKTRRRTCTNPAPAFGGRVCVGHDHDDNICIDLPPCPAKDEAPPPESFGQWSPWGGWNACSRPCNGGIRIRRRTCENPSPRKSATVECNGCDTQTEECNTHPCIETKRYSGWTPWLAANGSFQSSSVGYVEKRFRFSCRAQTDDPSSVRVQLAKEEERYCRNDGSCMRRNANQKSYSDLAMESGWGEWSAWKTCDRLCGGGSQHRIRQCESPPCDGLPVQTRQCNVHSCRPSAVGDIAMEGQWSCWTDWSECSVSCGVGIRSRTRECLGPESCEGSSLVRETCEMASCESLIGWDTWSRWTPCDNDHQQYRKRQCLQHGSGMCQGASRETRDCLPDCSGNEVNALWSMERSGITIGAVVGSCVVGFLVGLAVTAILSFYYLKRRQQRIPGSPHYISKQNSYVTVPMKEVNTKRQPSFSGSTNGNGTLRGKNNPNVNTLGSPKLYPKSLDYESATLKRNSHGQQHIRVDPDQDKYY</sequence>
<name>A0A7M7IMN6_APIME</name>
<reference evidence="12" key="2">
    <citation type="submission" date="2025-04" db="UniProtKB">
        <authorList>
            <consortium name="RefSeq"/>
        </authorList>
    </citation>
    <scope>IDENTIFICATION</scope>
    <source>
        <strain evidence="12">DH4</strain>
        <tissue evidence="12">Whole body</tissue>
    </source>
</reference>
<dbReference type="GeneID" id="410589"/>
<dbReference type="Gene3D" id="3.30.1680.10">
    <property type="entry name" value="ligand-binding face of the semaphorins, domain 2"/>
    <property type="match status" value="1"/>
</dbReference>
<keyword evidence="3" id="KW-0524">Neurogenesis</keyword>
<evidence type="ECO:0000256" key="6">
    <source>
        <dbReference type="PROSITE-ProRule" id="PRU00352"/>
    </source>
</evidence>
<dbReference type="SUPFAM" id="SSF103575">
    <property type="entry name" value="Plexin repeat"/>
    <property type="match status" value="1"/>
</dbReference>
<keyword evidence="1" id="KW-0677">Repeat</keyword>
<dbReference type="SUPFAM" id="SSF82895">
    <property type="entry name" value="TSP-1 type 1 repeat"/>
    <property type="match status" value="5"/>
</dbReference>
<dbReference type="SMART" id="SM00423">
    <property type="entry name" value="PSI"/>
    <property type="match status" value="1"/>
</dbReference>
<keyword evidence="8" id="KW-1133">Transmembrane helix</keyword>
<dbReference type="InterPro" id="IPR016201">
    <property type="entry name" value="PSI"/>
</dbReference>
<organism evidence="10">
    <name type="scientific">Apis mellifera</name>
    <name type="common">Honeybee</name>
    <dbReference type="NCBI Taxonomy" id="7460"/>
    <lineage>
        <taxon>Eukaryota</taxon>
        <taxon>Metazoa</taxon>
        <taxon>Ecdysozoa</taxon>
        <taxon>Arthropoda</taxon>
        <taxon>Hexapoda</taxon>
        <taxon>Insecta</taxon>
        <taxon>Pterygota</taxon>
        <taxon>Neoptera</taxon>
        <taxon>Endopterygota</taxon>
        <taxon>Hymenoptera</taxon>
        <taxon>Apocrita</taxon>
        <taxon>Aculeata</taxon>
        <taxon>Apoidea</taxon>
        <taxon>Anthophila</taxon>
        <taxon>Apidae</taxon>
        <taxon>Apis</taxon>
    </lineage>
</organism>
<feature type="compositionally biased region" description="Basic and acidic residues" evidence="7">
    <location>
        <begin position="888"/>
        <end position="898"/>
    </location>
</feature>
<dbReference type="Pfam" id="PF23260">
    <property type="entry name" value="TSP1_2"/>
    <property type="match status" value="1"/>
</dbReference>
<evidence type="ECO:0000256" key="7">
    <source>
        <dbReference type="SAM" id="MobiDB-lite"/>
    </source>
</evidence>
<dbReference type="OrthoDB" id="9988752at2759"/>
<keyword evidence="11" id="KW-1185">Reference proteome</keyword>
<dbReference type="Proteomes" id="UP000005203">
    <property type="component" value="Linkage group LG15"/>
</dbReference>
<dbReference type="PANTHER" id="PTHR22906:SF21">
    <property type="entry name" value="SEMA DOMAIN-CONTAINING PROTEIN"/>
    <property type="match status" value="1"/>
</dbReference>
<evidence type="ECO:0000256" key="5">
    <source>
        <dbReference type="ARBA" id="ARBA00023180"/>
    </source>
</evidence>
<keyword evidence="8" id="KW-0472">Membrane</keyword>
<dbReference type="Pfam" id="PF01403">
    <property type="entry name" value="Sema"/>
    <property type="match status" value="1"/>
</dbReference>
<dbReference type="SMART" id="SM00209">
    <property type="entry name" value="TSP1"/>
    <property type="match status" value="6"/>
</dbReference>
<dbReference type="Gene3D" id="2.20.100.10">
    <property type="entry name" value="Thrombospondin type-1 (TSP1) repeat"/>
    <property type="match status" value="5"/>
</dbReference>
<dbReference type="SUPFAM" id="SSF101912">
    <property type="entry name" value="Sema domain"/>
    <property type="match status" value="1"/>
</dbReference>
<accession>A0A8B7KQP7</accession>
<dbReference type="InterPro" id="IPR000884">
    <property type="entry name" value="TSP1_rpt"/>
</dbReference>
<keyword evidence="2" id="KW-0221">Differentiation</keyword>
<dbReference type="PROSITE" id="PS50092">
    <property type="entry name" value="TSP1"/>
    <property type="match status" value="5"/>
</dbReference>
<dbReference type="KEGG" id="ame:410589"/>
<dbReference type="InterPro" id="IPR052065">
    <property type="entry name" value="Compl_asym_regulator"/>
</dbReference>
<dbReference type="AlphaFoldDB" id="A0A7M7IMN6"/>
<dbReference type="SMART" id="SM00630">
    <property type="entry name" value="Sema"/>
    <property type="match status" value="1"/>
</dbReference>
<evidence type="ECO:0000313" key="10">
    <source>
        <dbReference type="EnsemblMetazoa" id="XP_016772072"/>
    </source>
</evidence>
<dbReference type="GO" id="GO:0030154">
    <property type="term" value="P:cell differentiation"/>
    <property type="evidence" value="ECO:0007669"/>
    <property type="project" value="UniProtKB-KW"/>
</dbReference>
<dbReference type="InterPro" id="IPR057563">
    <property type="entry name" value="Sema5A/B-like_TSP-1"/>
</dbReference>
<feature type="compositionally biased region" description="Polar residues" evidence="7">
    <location>
        <begin position="835"/>
        <end position="862"/>
    </location>
</feature>
<evidence type="ECO:0000256" key="1">
    <source>
        <dbReference type="ARBA" id="ARBA00022737"/>
    </source>
</evidence>
<accession>A0A7M7IMN6</accession>
<feature type="region of interest" description="Disordered" evidence="7">
    <location>
        <begin position="831"/>
        <end position="864"/>
    </location>
</feature>
<dbReference type="FunFam" id="2.20.100.10:FF:000007">
    <property type="entry name" value="Thrombospondin 1"/>
    <property type="match status" value="1"/>
</dbReference>
<keyword evidence="8" id="KW-0812">Transmembrane</keyword>
<keyword evidence="5" id="KW-0325">Glycoprotein</keyword>
<dbReference type="FunFam" id="2.20.100.10:FF:000001">
    <property type="entry name" value="semaphorin-5A isoform X1"/>
    <property type="match status" value="1"/>
</dbReference>
<proteinExistence type="predicted"/>
<dbReference type="InterPro" id="IPR036352">
    <property type="entry name" value="Semap_dom_sf"/>
</dbReference>
<dbReference type="InterPro" id="IPR015943">
    <property type="entry name" value="WD40/YVTN_repeat-like_dom_sf"/>
</dbReference>
<dbReference type="Pfam" id="PF00090">
    <property type="entry name" value="TSP_1"/>
    <property type="match status" value="4"/>
</dbReference>
<comment type="caution">
    <text evidence="6">Lacks conserved residue(s) required for the propagation of feature annotation.</text>
</comment>
<feature type="transmembrane region" description="Helical" evidence="8">
    <location>
        <begin position="778"/>
        <end position="804"/>
    </location>
</feature>
<feature type="domain" description="Sema" evidence="9">
    <location>
        <begin position="1"/>
        <end position="275"/>
    </location>
</feature>
<evidence type="ECO:0000256" key="2">
    <source>
        <dbReference type="ARBA" id="ARBA00022782"/>
    </source>
</evidence>
<dbReference type="PRINTS" id="PR01705">
    <property type="entry name" value="TSP1REPEAT"/>
</dbReference>
<keyword evidence="4" id="KW-1015">Disulfide bond</keyword>
<dbReference type="RefSeq" id="XP_016772072.2">
    <property type="nucleotide sequence ID" value="XM_016916583.2"/>
</dbReference>
<reference evidence="10" key="1">
    <citation type="submission" date="2021-01" db="UniProtKB">
        <authorList>
            <consortium name="EnsemblMetazoa"/>
        </authorList>
    </citation>
    <scope>IDENTIFICATION</scope>
    <source>
        <strain evidence="10">DH4</strain>
    </source>
</reference>
<dbReference type="InterPro" id="IPR036383">
    <property type="entry name" value="TSP1_rpt_sf"/>
</dbReference>
<evidence type="ECO:0000259" key="9">
    <source>
        <dbReference type="PROSITE" id="PS51004"/>
    </source>
</evidence>
<protein>
    <submittedName>
        <fullName evidence="12">Semaphorin-5A isoform X3</fullName>
    </submittedName>
</protein>
<gene>
    <name evidence="12" type="primary">LOC410589</name>
</gene>
<evidence type="ECO:0000313" key="12">
    <source>
        <dbReference type="RefSeq" id="XP_016772072.2"/>
    </source>
</evidence>
<dbReference type="PANTHER" id="PTHR22906">
    <property type="entry name" value="PROPERDIN"/>
    <property type="match status" value="1"/>
</dbReference>
<dbReference type="GO" id="GO:0007399">
    <property type="term" value="P:nervous system development"/>
    <property type="evidence" value="ECO:0007669"/>
    <property type="project" value="UniProtKB-KW"/>
</dbReference>
<dbReference type="InterPro" id="IPR001627">
    <property type="entry name" value="Semap_dom"/>
</dbReference>
<evidence type="ECO:0000256" key="8">
    <source>
        <dbReference type="SAM" id="Phobius"/>
    </source>
</evidence>
<evidence type="ECO:0000256" key="4">
    <source>
        <dbReference type="ARBA" id="ARBA00023157"/>
    </source>
</evidence>
<evidence type="ECO:0000256" key="3">
    <source>
        <dbReference type="ARBA" id="ARBA00022902"/>
    </source>
</evidence>
<dbReference type="Gene3D" id="2.130.10.10">
    <property type="entry name" value="YVTN repeat-like/Quinoprotein amine dehydrogenase"/>
    <property type="match status" value="1"/>
</dbReference>
<dbReference type="PROSITE" id="PS51004">
    <property type="entry name" value="SEMA"/>
    <property type="match status" value="1"/>
</dbReference>
<dbReference type="CTD" id="37066"/>
<evidence type="ECO:0000313" key="11">
    <source>
        <dbReference type="Proteomes" id="UP000005203"/>
    </source>
</evidence>
<feature type="region of interest" description="Disordered" evidence="7">
    <location>
        <begin position="878"/>
        <end position="898"/>
    </location>
</feature>